<protein>
    <submittedName>
        <fullName evidence="1">Uncharacterized protein</fullName>
    </submittedName>
</protein>
<proteinExistence type="predicted"/>
<gene>
    <name evidence="1" type="ORF">DPMN_001168</name>
</gene>
<evidence type="ECO:0000313" key="1">
    <source>
        <dbReference type="EMBL" id="KAH3877305.1"/>
    </source>
</evidence>
<dbReference type="EMBL" id="JAIWYP010000001">
    <property type="protein sequence ID" value="KAH3877305.1"/>
    <property type="molecule type" value="Genomic_DNA"/>
</dbReference>
<dbReference type="Proteomes" id="UP000828390">
    <property type="component" value="Unassembled WGS sequence"/>
</dbReference>
<accession>A0A9D4RSP4</accession>
<comment type="caution">
    <text evidence="1">The sequence shown here is derived from an EMBL/GenBank/DDBJ whole genome shotgun (WGS) entry which is preliminary data.</text>
</comment>
<reference evidence="1" key="1">
    <citation type="journal article" date="2019" name="bioRxiv">
        <title>The Genome of the Zebra Mussel, Dreissena polymorpha: A Resource for Invasive Species Research.</title>
        <authorList>
            <person name="McCartney M.A."/>
            <person name="Auch B."/>
            <person name="Kono T."/>
            <person name="Mallez S."/>
            <person name="Zhang Y."/>
            <person name="Obille A."/>
            <person name="Becker A."/>
            <person name="Abrahante J.E."/>
            <person name="Garbe J."/>
            <person name="Badalamenti J.P."/>
            <person name="Herman A."/>
            <person name="Mangelson H."/>
            <person name="Liachko I."/>
            <person name="Sullivan S."/>
            <person name="Sone E.D."/>
            <person name="Koren S."/>
            <person name="Silverstein K.A.T."/>
            <person name="Beckman K.B."/>
            <person name="Gohl D.M."/>
        </authorList>
    </citation>
    <scope>NUCLEOTIDE SEQUENCE</scope>
    <source>
        <strain evidence="1">Duluth1</strain>
        <tissue evidence="1">Whole animal</tissue>
    </source>
</reference>
<organism evidence="1 2">
    <name type="scientific">Dreissena polymorpha</name>
    <name type="common">Zebra mussel</name>
    <name type="synonym">Mytilus polymorpha</name>
    <dbReference type="NCBI Taxonomy" id="45954"/>
    <lineage>
        <taxon>Eukaryota</taxon>
        <taxon>Metazoa</taxon>
        <taxon>Spiralia</taxon>
        <taxon>Lophotrochozoa</taxon>
        <taxon>Mollusca</taxon>
        <taxon>Bivalvia</taxon>
        <taxon>Autobranchia</taxon>
        <taxon>Heteroconchia</taxon>
        <taxon>Euheterodonta</taxon>
        <taxon>Imparidentia</taxon>
        <taxon>Neoheterodontei</taxon>
        <taxon>Myida</taxon>
        <taxon>Dreissenoidea</taxon>
        <taxon>Dreissenidae</taxon>
        <taxon>Dreissena</taxon>
    </lineage>
</organism>
<sequence>MGDIFLVTKIPNLHHDGIEEHNLGVDANCAESTDVLQLLGGCSCLPDAGSDVCSRSPMVVHNASEICEDVYIFQLIALVSDGCASGCVRLEHLVLPYVDGKTQSSLVVRNNVGLFLHLLLGVGEKRQIVGKVEVLQLFPECPLDSVSRLVRRCRPLLASRNRKRERKHSFCFLFLPDDVGDLFWHSVVSQWSPEGTL</sequence>
<evidence type="ECO:0000313" key="2">
    <source>
        <dbReference type="Proteomes" id="UP000828390"/>
    </source>
</evidence>
<reference evidence="1" key="2">
    <citation type="submission" date="2020-11" db="EMBL/GenBank/DDBJ databases">
        <authorList>
            <person name="McCartney M.A."/>
            <person name="Auch B."/>
            <person name="Kono T."/>
            <person name="Mallez S."/>
            <person name="Becker A."/>
            <person name="Gohl D.M."/>
            <person name="Silverstein K.A.T."/>
            <person name="Koren S."/>
            <person name="Bechman K.B."/>
            <person name="Herman A."/>
            <person name="Abrahante J.E."/>
            <person name="Garbe J."/>
        </authorList>
    </citation>
    <scope>NUCLEOTIDE SEQUENCE</scope>
    <source>
        <strain evidence="1">Duluth1</strain>
        <tissue evidence="1">Whole animal</tissue>
    </source>
</reference>
<name>A0A9D4RSP4_DREPO</name>
<keyword evidence="2" id="KW-1185">Reference proteome</keyword>
<dbReference type="AlphaFoldDB" id="A0A9D4RSP4"/>